<evidence type="ECO:0000313" key="5">
    <source>
        <dbReference type="EMBL" id="AII10811.1"/>
    </source>
</evidence>
<protein>
    <submittedName>
        <fullName evidence="5">Cyclohexanone monooxygenase</fullName>
    </submittedName>
</protein>
<dbReference type="InterPro" id="IPR050775">
    <property type="entry name" value="FAD-binding_Monooxygenases"/>
</dbReference>
<name>A0A076EYB5_RHOOP</name>
<evidence type="ECO:0000256" key="4">
    <source>
        <dbReference type="ARBA" id="ARBA00023002"/>
    </source>
</evidence>
<dbReference type="SUPFAM" id="SSF51905">
    <property type="entry name" value="FAD/NAD(P)-binding domain"/>
    <property type="match status" value="2"/>
</dbReference>
<reference evidence="5 6" key="1">
    <citation type="submission" date="2014-07" db="EMBL/GenBank/DDBJ databases">
        <title>Genome Sequence of Rhodococcus opacus Strain R7, a Biodegrader of Mono- and Polycyclic Aromatic Hydrocarbons.</title>
        <authorList>
            <person name="Di Gennaro P."/>
            <person name="Zampolli J."/>
            <person name="Presti I."/>
            <person name="Cappelletti M."/>
            <person name="D'Ursi P."/>
            <person name="Orro A."/>
            <person name="Mezzelani A."/>
            <person name="Milanesi L."/>
        </authorList>
    </citation>
    <scope>NUCLEOTIDE SEQUENCE [LARGE SCALE GENOMIC DNA]</scope>
    <source>
        <strain evidence="5 6">R7</strain>
        <plasmid evidence="5">pPDG2</plasmid>
    </source>
</reference>
<dbReference type="PANTHER" id="PTHR43098">
    <property type="entry name" value="L-ORNITHINE N(5)-MONOOXYGENASE-RELATED"/>
    <property type="match status" value="1"/>
</dbReference>
<accession>A0A076EYB5</accession>
<geneLocation type="plasmid" evidence="5 6">
    <name>pPDG2</name>
</geneLocation>
<evidence type="ECO:0000256" key="3">
    <source>
        <dbReference type="ARBA" id="ARBA00022857"/>
    </source>
</evidence>
<dbReference type="InterPro" id="IPR036188">
    <property type="entry name" value="FAD/NAD-bd_sf"/>
</dbReference>
<evidence type="ECO:0000256" key="2">
    <source>
        <dbReference type="ARBA" id="ARBA00022827"/>
    </source>
</evidence>
<dbReference type="AlphaFoldDB" id="A0A076EYB5"/>
<keyword evidence="5" id="KW-0503">Monooxygenase</keyword>
<evidence type="ECO:0000256" key="1">
    <source>
        <dbReference type="ARBA" id="ARBA00022630"/>
    </source>
</evidence>
<keyword evidence="4" id="KW-0560">Oxidoreductase</keyword>
<dbReference type="EMBL" id="CP008949">
    <property type="protein sequence ID" value="AII10811.1"/>
    <property type="molecule type" value="Genomic_DNA"/>
</dbReference>
<proteinExistence type="predicted"/>
<gene>
    <name evidence="5" type="ORF">EP51_42305</name>
</gene>
<dbReference type="Gene3D" id="3.50.50.60">
    <property type="entry name" value="FAD/NAD(P)-binding domain"/>
    <property type="match status" value="2"/>
</dbReference>
<dbReference type="GO" id="GO:0016709">
    <property type="term" value="F:oxidoreductase activity, acting on paired donors, with incorporation or reduction of molecular oxygen, NAD(P)H as one donor, and incorporation of one atom of oxygen"/>
    <property type="evidence" value="ECO:0007669"/>
    <property type="project" value="UniProtKB-ARBA"/>
</dbReference>
<keyword evidence="1" id="KW-0285">Flavoprotein</keyword>
<dbReference type="Pfam" id="PF13738">
    <property type="entry name" value="Pyr_redox_3"/>
    <property type="match status" value="1"/>
</dbReference>
<sequence>MSIQTESHPDAPQERSTGFDAVVVGAGFSGLRMLQELRKLGLTARVIEAGSDVGGTWYWNRYPGARTDSLSWVYAYSFSDDLQQNWRWRERYPAQPETLSYLQHVANQFDLRRDIEFDTKVESAVFDDASTTWTVTTDQDRTYTCRYFITATGPLSQPYLPDFEGLADFGGQWFQTGRWPKESVDFAGKRVAVVGTGATAVQIIPQVAREAAQLTVFQRTPNWVLPARNDTLTDYEDREIKANYEAIWKQARQHFYGFPMDPAGRTRADVTPEEHQRILERGWELGGFGFIFETFDDILVDDESNKIVADFVRNKIRTIVKDPVTAELLCPSDHPIGGRRPPLGHYYYETYNRDNVRLVDVNSTPITRIVPNGVQVGDDEYEADIIIFATGFDAVTGTLSQIDIRGRDGVELRSEWEHGPRTQLGIGVHGFPNMLMVCGPQTPFANIPVVTEGIAEWIGATLQHMHDNGFDRVEADPDAVERWRKHLDDIVNATVLVKGKRAWWLGDNIPGKPHACLFYFAGAGAYRQECDACADQGYEGFTFTKNH</sequence>
<keyword evidence="5" id="KW-0614">Plasmid</keyword>
<evidence type="ECO:0000313" key="6">
    <source>
        <dbReference type="Proteomes" id="UP000028488"/>
    </source>
</evidence>
<keyword evidence="3" id="KW-0521">NADP</keyword>
<dbReference type="PANTHER" id="PTHR43098:SF5">
    <property type="entry name" value="DUAL-FUNCTIONAL MONOOXYGENASE_METHYLTRANSFERASE PSOF"/>
    <property type="match status" value="1"/>
</dbReference>
<dbReference type="Proteomes" id="UP000028488">
    <property type="component" value="Plasmid pPDG2"/>
</dbReference>
<keyword evidence="2" id="KW-0274">FAD</keyword>
<dbReference type="PRINTS" id="PR00411">
    <property type="entry name" value="PNDRDTASEI"/>
</dbReference>
<organism evidence="5 6">
    <name type="scientific">Rhodococcus opacus</name>
    <name type="common">Nocardia opaca</name>
    <dbReference type="NCBI Taxonomy" id="37919"/>
    <lineage>
        <taxon>Bacteria</taxon>
        <taxon>Bacillati</taxon>
        <taxon>Actinomycetota</taxon>
        <taxon>Actinomycetes</taxon>
        <taxon>Mycobacteriales</taxon>
        <taxon>Nocardiaceae</taxon>
        <taxon>Rhodococcus</taxon>
    </lineage>
</organism>